<evidence type="ECO:0000313" key="2">
    <source>
        <dbReference type="Proteomes" id="UP001605036"/>
    </source>
</evidence>
<sequence>MSYTLHGLPQTAAPMVVEKRESCCGCGDHNRGNLDLAHDEKKEEELGRIVEAVKTGLVKRRRRGGSGAV</sequence>
<comment type="caution">
    <text evidence="1">The sequence shown here is derived from an EMBL/GenBank/DDBJ whole genome shotgun (WGS) entry which is preliminary data.</text>
</comment>
<reference evidence="1 2" key="1">
    <citation type="submission" date="2024-09" db="EMBL/GenBank/DDBJ databases">
        <title>Chromosome-scale assembly of Riccia fluitans.</title>
        <authorList>
            <person name="Paukszto L."/>
            <person name="Sawicki J."/>
            <person name="Karawczyk K."/>
            <person name="Piernik-Szablinska J."/>
            <person name="Szczecinska M."/>
            <person name="Mazdziarz M."/>
        </authorList>
    </citation>
    <scope>NUCLEOTIDE SEQUENCE [LARGE SCALE GENOMIC DNA]</scope>
    <source>
        <strain evidence="1">Rf_01</strain>
        <tissue evidence="1">Aerial parts of the thallus</tissue>
    </source>
</reference>
<dbReference type="AlphaFoldDB" id="A0ABD1YX92"/>
<evidence type="ECO:0000313" key="1">
    <source>
        <dbReference type="EMBL" id="KAL2635280.1"/>
    </source>
</evidence>
<name>A0ABD1YX92_9MARC</name>
<organism evidence="1 2">
    <name type="scientific">Riccia fluitans</name>
    <dbReference type="NCBI Taxonomy" id="41844"/>
    <lineage>
        <taxon>Eukaryota</taxon>
        <taxon>Viridiplantae</taxon>
        <taxon>Streptophyta</taxon>
        <taxon>Embryophyta</taxon>
        <taxon>Marchantiophyta</taxon>
        <taxon>Marchantiopsida</taxon>
        <taxon>Marchantiidae</taxon>
        <taxon>Marchantiales</taxon>
        <taxon>Ricciaceae</taxon>
        <taxon>Riccia</taxon>
    </lineage>
</organism>
<proteinExistence type="predicted"/>
<protein>
    <submittedName>
        <fullName evidence="1">Uncharacterized protein</fullName>
    </submittedName>
</protein>
<dbReference type="Proteomes" id="UP001605036">
    <property type="component" value="Unassembled WGS sequence"/>
</dbReference>
<dbReference type="EMBL" id="JBHFFA010000003">
    <property type="protein sequence ID" value="KAL2635280.1"/>
    <property type="molecule type" value="Genomic_DNA"/>
</dbReference>
<gene>
    <name evidence="1" type="ORF">R1flu_006759</name>
</gene>
<keyword evidence="2" id="KW-1185">Reference proteome</keyword>
<accession>A0ABD1YX92</accession>